<dbReference type="AlphaFoldDB" id="A0A2P5ETU6"/>
<sequence length="67" mass="7910">MMRRNYKKNSHLTSQYCSYVTPASKWSWVKAISYVIVIRFHNQQYTHPSQCIKASSSFKGLLKLVRL</sequence>
<dbReference type="InParanoid" id="A0A2P5ETU6"/>
<evidence type="ECO:0000313" key="2">
    <source>
        <dbReference type="Proteomes" id="UP000237000"/>
    </source>
</evidence>
<gene>
    <name evidence="1" type="ORF">TorRG33x02_151990</name>
</gene>
<organism evidence="1 2">
    <name type="scientific">Trema orientale</name>
    <name type="common">Charcoal tree</name>
    <name type="synonym">Celtis orientalis</name>
    <dbReference type="NCBI Taxonomy" id="63057"/>
    <lineage>
        <taxon>Eukaryota</taxon>
        <taxon>Viridiplantae</taxon>
        <taxon>Streptophyta</taxon>
        <taxon>Embryophyta</taxon>
        <taxon>Tracheophyta</taxon>
        <taxon>Spermatophyta</taxon>
        <taxon>Magnoliopsida</taxon>
        <taxon>eudicotyledons</taxon>
        <taxon>Gunneridae</taxon>
        <taxon>Pentapetalae</taxon>
        <taxon>rosids</taxon>
        <taxon>fabids</taxon>
        <taxon>Rosales</taxon>
        <taxon>Cannabaceae</taxon>
        <taxon>Trema</taxon>
    </lineage>
</organism>
<accession>A0A2P5ETU6</accession>
<evidence type="ECO:0000313" key="1">
    <source>
        <dbReference type="EMBL" id="PON88970.1"/>
    </source>
</evidence>
<keyword evidence="2" id="KW-1185">Reference proteome</keyword>
<dbReference type="EMBL" id="JXTC01000099">
    <property type="protein sequence ID" value="PON88970.1"/>
    <property type="molecule type" value="Genomic_DNA"/>
</dbReference>
<dbReference type="Proteomes" id="UP000237000">
    <property type="component" value="Unassembled WGS sequence"/>
</dbReference>
<proteinExistence type="predicted"/>
<name>A0A2P5ETU6_TREOI</name>
<protein>
    <submittedName>
        <fullName evidence="1">Uncharacterized protein</fullName>
    </submittedName>
</protein>
<reference evidence="2" key="1">
    <citation type="submission" date="2016-06" db="EMBL/GenBank/DDBJ databases">
        <title>Parallel loss of symbiosis genes in relatives of nitrogen-fixing non-legume Parasponia.</title>
        <authorList>
            <person name="Van Velzen R."/>
            <person name="Holmer R."/>
            <person name="Bu F."/>
            <person name="Rutten L."/>
            <person name="Van Zeijl A."/>
            <person name="Liu W."/>
            <person name="Santuari L."/>
            <person name="Cao Q."/>
            <person name="Sharma T."/>
            <person name="Shen D."/>
            <person name="Roswanjaya Y."/>
            <person name="Wardhani T."/>
            <person name="Kalhor M.S."/>
            <person name="Jansen J."/>
            <person name="Van den Hoogen J."/>
            <person name="Gungor B."/>
            <person name="Hartog M."/>
            <person name="Hontelez J."/>
            <person name="Verver J."/>
            <person name="Yang W.-C."/>
            <person name="Schijlen E."/>
            <person name="Repin R."/>
            <person name="Schilthuizen M."/>
            <person name="Schranz E."/>
            <person name="Heidstra R."/>
            <person name="Miyata K."/>
            <person name="Fedorova E."/>
            <person name="Kohlen W."/>
            <person name="Bisseling T."/>
            <person name="Smit S."/>
            <person name="Geurts R."/>
        </authorList>
    </citation>
    <scope>NUCLEOTIDE SEQUENCE [LARGE SCALE GENOMIC DNA]</scope>
    <source>
        <strain evidence="2">cv. RG33-2</strain>
    </source>
</reference>
<comment type="caution">
    <text evidence="1">The sequence shown here is derived from an EMBL/GenBank/DDBJ whole genome shotgun (WGS) entry which is preliminary data.</text>
</comment>